<keyword evidence="1" id="KW-0812">Transmembrane</keyword>
<proteinExistence type="predicted"/>
<keyword evidence="3" id="KW-1185">Reference proteome</keyword>
<protein>
    <submittedName>
        <fullName evidence="2">Uncharacterized protein</fullName>
    </submittedName>
</protein>
<dbReference type="Proteomes" id="UP000324897">
    <property type="component" value="Chromosome 2"/>
</dbReference>
<comment type="caution">
    <text evidence="2">The sequence shown here is derived from an EMBL/GenBank/DDBJ whole genome shotgun (WGS) entry which is preliminary data.</text>
</comment>
<reference evidence="2 3" key="1">
    <citation type="journal article" date="2019" name="Sci. Rep.">
        <title>A high-quality genome of Eragrostis curvula grass provides insights into Poaceae evolution and supports new strategies to enhance forage quality.</title>
        <authorList>
            <person name="Carballo J."/>
            <person name="Santos B.A.C.M."/>
            <person name="Zappacosta D."/>
            <person name="Garbus I."/>
            <person name="Selva J.P."/>
            <person name="Gallo C.A."/>
            <person name="Diaz A."/>
            <person name="Albertini E."/>
            <person name="Caccamo M."/>
            <person name="Echenique V."/>
        </authorList>
    </citation>
    <scope>NUCLEOTIDE SEQUENCE [LARGE SCALE GENOMIC DNA]</scope>
    <source>
        <strain evidence="3">cv. Victoria</strain>
        <tissue evidence="2">Leaf</tissue>
    </source>
</reference>
<gene>
    <name evidence="2" type="ORF">EJB05_27897</name>
</gene>
<evidence type="ECO:0000313" key="3">
    <source>
        <dbReference type="Proteomes" id="UP000324897"/>
    </source>
</evidence>
<dbReference type="EMBL" id="RWGY01000013">
    <property type="protein sequence ID" value="TVU25402.1"/>
    <property type="molecule type" value="Genomic_DNA"/>
</dbReference>
<sequence>MVQRLDLSVLQPIAHLAARNVMLVKEINGFRLRYIVLGVYGNLFSCQVVVFIPRIWICCIASPRGVCI</sequence>
<accession>A0A5J9UNQ3</accession>
<evidence type="ECO:0000256" key="1">
    <source>
        <dbReference type="SAM" id="Phobius"/>
    </source>
</evidence>
<keyword evidence="1" id="KW-1133">Transmembrane helix</keyword>
<dbReference type="AlphaFoldDB" id="A0A5J9UNQ3"/>
<organism evidence="2 3">
    <name type="scientific">Eragrostis curvula</name>
    <name type="common">weeping love grass</name>
    <dbReference type="NCBI Taxonomy" id="38414"/>
    <lineage>
        <taxon>Eukaryota</taxon>
        <taxon>Viridiplantae</taxon>
        <taxon>Streptophyta</taxon>
        <taxon>Embryophyta</taxon>
        <taxon>Tracheophyta</taxon>
        <taxon>Spermatophyta</taxon>
        <taxon>Magnoliopsida</taxon>
        <taxon>Liliopsida</taxon>
        <taxon>Poales</taxon>
        <taxon>Poaceae</taxon>
        <taxon>PACMAD clade</taxon>
        <taxon>Chloridoideae</taxon>
        <taxon>Eragrostideae</taxon>
        <taxon>Eragrostidinae</taxon>
        <taxon>Eragrostis</taxon>
    </lineage>
</organism>
<name>A0A5J9UNQ3_9POAL</name>
<keyword evidence="1" id="KW-0472">Membrane</keyword>
<dbReference type="Gramene" id="TVU25402">
    <property type="protein sequence ID" value="TVU25402"/>
    <property type="gene ID" value="EJB05_27897"/>
</dbReference>
<feature type="transmembrane region" description="Helical" evidence="1">
    <location>
        <begin position="34"/>
        <end position="57"/>
    </location>
</feature>
<evidence type="ECO:0000313" key="2">
    <source>
        <dbReference type="EMBL" id="TVU25402.1"/>
    </source>
</evidence>